<organism evidence="9 10">
    <name type="scientific">Exaiptasia diaphana</name>
    <name type="common">Tropical sea anemone</name>
    <name type="synonym">Aiptasia pulchella</name>
    <dbReference type="NCBI Taxonomy" id="2652724"/>
    <lineage>
        <taxon>Eukaryota</taxon>
        <taxon>Metazoa</taxon>
        <taxon>Cnidaria</taxon>
        <taxon>Anthozoa</taxon>
        <taxon>Hexacorallia</taxon>
        <taxon>Actiniaria</taxon>
        <taxon>Aiptasiidae</taxon>
        <taxon>Exaiptasia</taxon>
    </lineage>
</organism>
<evidence type="ECO:0000256" key="6">
    <source>
        <dbReference type="RuleBase" id="RU000688"/>
    </source>
</evidence>
<evidence type="ECO:0000256" key="7">
    <source>
        <dbReference type="SAM" id="Phobius"/>
    </source>
</evidence>
<evidence type="ECO:0000313" key="9">
    <source>
        <dbReference type="EnsemblMetazoa" id="XP_028514982.1"/>
    </source>
</evidence>
<feature type="transmembrane region" description="Helical" evidence="7">
    <location>
        <begin position="28"/>
        <end position="54"/>
    </location>
</feature>
<keyword evidence="10" id="KW-1185">Reference proteome</keyword>
<evidence type="ECO:0000256" key="4">
    <source>
        <dbReference type="ARBA" id="ARBA00022989"/>
    </source>
</evidence>
<evidence type="ECO:0000259" key="8">
    <source>
        <dbReference type="PROSITE" id="PS50262"/>
    </source>
</evidence>
<dbReference type="GO" id="GO:0005886">
    <property type="term" value="C:plasma membrane"/>
    <property type="evidence" value="ECO:0007669"/>
    <property type="project" value="UniProtKB-SubCell"/>
</dbReference>
<evidence type="ECO:0000313" key="10">
    <source>
        <dbReference type="Proteomes" id="UP000887567"/>
    </source>
</evidence>
<keyword evidence="6" id="KW-0675">Receptor</keyword>
<dbReference type="InterPro" id="IPR000276">
    <property type="entry name" value="GPCR_Rhodpsn"/>
</dbReference>
<feature type="transmembrane region" description="Helical" evidence="7">
    <location>
        <begin position="148"/>
        <end position="168"/>
    </location>
</feature>
<evidence type="ECO:0000256" key="5">
    <source>
        <dbReference type="ARBA" id="ARBA00023136"/>
    </source>
</evidence>
<dbReference type="Gene3D" id="1.20.1070.10">
    <property type="entry name" value="Rhodopsin 7-helix transmembrane proteins"/>
    <property type="match status" value="1"/>
</dbReference>
<dbReference type="OMA" id="NIRKACW"/>
<keyword evidence="4 7" id="KW-1133">Transmembrane helix</keyword>
<dbReference type="InterPro" id="IPR017452">
    <property type="entry name" value="GPCR_Rhodpsn_7TM"/>
</dbReference>
<keyword evidence="6" id="KW-0807">Transducer</keyword>
<feature type="transmembrane region" description="Helical" evidence="7">
    <location>
        <begin position="262"/>
        <end position="286"/>
    </location>
</feature>
<dbReference type="PROSITE" id="PS50262">
    <property type="entry name" value="G_PROTEIN_RECEP_F1_2"/>
    <property type="match status" value="1"/>
</dbReference>
<comment type="similarity">
    <text evidence="6">Belongs to the G-protein coupled receptor 1 family.</text>
</comment>
<dbReference type="GeneID" id="114575079"/>
<evidence type="ECO:0000256" key="1">
    <source>
        <dbReference type="ARBA" id="ARBA00004651"/>
    </source>
</evidence>
<dbReference type="CDD" id="cd00637">
    <property type="entry name" value="7tm_classA_rhodopsin-like"/>
    <property type="match status" value="1"/>
</dbReference>
<keyword evidence="2" id="KW-1003">Cell membrane</keyword>
<dbReference type="GO" id="GO:0004930">
    <property type="term" value="F:G protein-coupled receptor activity"/>
    <property type="evidence" value="ECO:0007669"/>
    <property type="project" value="UniProtKB-KW"/>
</dbReference>
<dbReference type="PANTHER" id="PTHR22750">
    <property type="entry name" value="G-PROTEIN COUPLED RECEPTOR"/>
    <property type="match status" value="1"/>
</dbReference>
<evidence type="ECO:0000256" key="2">
    <source>
        <dbReference type="ARBA" id="ARBA00022475"/>
    </source>
</evidence>
<comment type="subcellular location">
    <subcellularLocation>
        <location evidence="1">Cell membrane</location>
        <topology evidence="1">Multi-pass membrane protein</topology>
    </subcellularLocation>
</comment>
<reference evidence="9" key="1">
    <citation type="submission" date="2022-11" db="UniProtKB">
        <authorList>
            <consortium name="EnsemblMetazoa"/>
        </authorList>
    </citation>
    <scope>IDENTIFICATION</scope>
</reference>
<feature type="domain" description="G-protein coupled receptors family 1 profile" evidence="8">
    <location>
        <begin position="45"/>
        <end position="284"/>
    </location>
</feature>
<feature type="transmembrane region" description="Helical" evidence="7">
    <location>
        <begin position="233"/>
        <end position="256"/>
    </location>
</feature>
<dbReference type="AlphaFoldDB" id="A0A913YKG7"/>
<feature type="transmembrane region" description="Helical" evidence="7">
    <location>
        <begin position="174"/>
        <end position="194"/>
    </location>
</feature>
<evidence type="ECO:0000256" key="3">
    <source>
        <dbReference type="ARBA" id="ARBA00022692"/>
    </source>
</evidence>
<dbReference type="OrthoDB" id="10042731at2759"/>
<dbReference type="Proteomes" id="UP000887567">
    <property type="component" value="Unplaced"/>
</dbReference>
<keyword evidence="5 7" id="KW-0472">Membrane</keyword>
<proteinExistence type="inferred from homology"/>
<name>A0A913YKG7_EXADI</name>
<feature type="transmembrane region" description="Helical" evidence="7">
    <location>
        <begin position="106"/>
        <end position="127"/>
    </location>
</feature>
<dbReference type="RefSeq" id="XP_028514982.1">
    <property type="nucleotide sequence ID" value="XM_028659181.1"/>
</dbReference>
<keyword evidence="3 6" id="KW-0812">Transmembrane</keyword>
<protein>
    <recommendedName>
        <fullName evidence="8">G-protein coupled receptors family 1 profile domain-containing protein</fullName>
    </recommendedName>
</protein>
<dbReference type="SUPFAM" id="SSF81321">
    <property type="entry name" value="Family A G protein-coupled receptor-like"/>
    <property type="match status" value="1"/>
</dbReference>
<dbReference type="EnsemblMetazoa" id="XM_028659181.1">
    <property type="protein sequence ID" value="XP_028514982.1"/>
    <property type="gene ID" value="LOC114575079"/>
</dbReference>
<keyword evidence="6" id="KW-0297">G-protein coupled receptor</keyword>
<dbReference type="PROSITE" id="PS00237">
    <property type="entry name" value="G_PROTEIN_RECEP_F1_1"/>
    <property type="match status" value="1"/>
</dbReference>
<dbReference type="PRINTS" id="PR00237">
    <property type="entry name" value="GPCRRHODOPSN"/>
</dbReference>
<dbReference type="Pfam" id="PF00001">
    <property type="entry name" value="7tm_1"/>
    <property type="match status" value="2"/>
</dbReference>
<sequence length="313" mass="35252">MNKTESGIHKCNFLTFNINKINQVRNTYIAAACLHSLIILPTVSLNILLIASLLRSSELRKPSTKFIFSLAVSDLLLGLILETTLVAKKIAEVGNDFTTYCGTGMVTYIAGSYVTLVSLCTLTAIAIDRFLIVHKGNRYSTLMSNMRVKCVILTIWILVFVIVSGQLYTPRWLYFMIAAPLYMTCIVLSSICYIKSFWTLRQQRLQNENLTEGVTGQHVASAWRYRKSMFTMLYVFVFFNLCSVPFLCTTVAASILGETAAIWGAESIATVINNMNSLINPIVLFWRMKNIRKACWASCFNGTRKNYEANQPC</sequence>
<dbReference type="KEGG" id="epa:114575079"/>
<accession>A0A913YKG7</accession>